<proteinExistence type="predicted"/>
<name>A0ACC1HNH3_9FUNG</name>
<feature type="non-terminal residue" evidence="1">
    <location>
        <position position="232"/>
    </location>
</feature>
<protein>
    <submittedName>
        <fullName evidence="1">AAA ATPase midasin</fullName>
    </submittedName>
</protein>
<keyword evidence="2" id="KW-1185">Reference proteome</keyword>
<evidence type="ECO:0000313" key="1">
    <source>
        <dbReference type="EMBL" id="KAJ1676703.1"/>
    </source>
</evidence>
<dbReference type="Proteomes" id="UP001145114">
    <property type="component" value="Unassembled WGS sequence"/>
</dbReference>
<comment type="caution">
    <text evidence="1">The sequence shown here is derived from an EMBL/GenBank/DDBJ whole genome shotgun (WGS) entry which is preliminary data.</text>
</comment>
<evidence type="ECO:0000313" key="2">
    <source>
        <dbReference type="Proteomes" id="UP001145114"/>
    </source>
</evidence>
<accession>A0ACC1HNH3</accession>
<reference evidence="1" key="1">
    <citation type="submission" date="2022-06" db="EMBL/GenBank/DDBJ databases">
        <title>Phylogenomic reconstructions and comparative analyses of Kickxellomycotina fungi.</title>
        <authorList>
            <person name="Reynolds N.K."/>
            <person name="Stajich J.E."/>
            <person name="Barry K."/>
            <person name="Grigoriev I.V."/>
            <person name="Crous P."/>
            <person name="Smith M.E."/>
        </authorList>
    </citation>
    <scope>NUCLEOTIDE SEQUENCE</scope>
    <source>
        <strain evidence="1">RSA 2271</strain>
    </source>
</reference>
<gene>
    <name evidence="1" type="primary">MDN1_7</name>
    <name evidence="1" type="ORF">EV182_007653</name>
</gene>
<dbReference type="EMBL" id="JAMZIH010003629">
    <property type="protein sequence ID" value="KAJ1676703.1"/>
    <property type="molecule type" value="Genomic_DNA"/>
</dbReference>
<organism evidence="1 2">
    <name type="scientific">Spiromyces aspiralis</name>
    <dbReference type="NCBI Taxonomy" id="68401"/>
    <lineage>
        <taxon>Eukaryota</taxon>
        <taxon>Fungi</taxon>
        <taxon>Fungi incertae sedis</taxon>
        <taxon>Zoopagomycota</taxon>
        <taxon>Kickxellomycotina</taxon>
        <taxon>Kickxellomycetes</taxon>
        <taxon>Kickxellales</taxon>
        <taxon>Kickxellaceae</taxon>
        <taxon>Spiromyces</taxon>
    </lineage>
</organism>
<sequence>GYLAECREFRDQLSTARLSSTDGDGESGMELADNEVRLRTRHYTRLLRLLQLPKMTELLVEAARTCGQNNEASLATSWILANRIRPLVGQYTMIVQHTIARFVLHHTNYSRWTTTMLRVFASVLHRGIRSPAEQSAMEEDGSEEAGEGAGTGQFETGTGIGEDSIAEGANNVSDEIENEEQVLGTMDQQEQQPSPDQPKPKTDEEAIEMENDFNGELDQADLETDHDDDDEN</sequence>
<feature type="non-terminal residue" evidence="1">
    <location>
        <position position="1"/>
    </location>
</feature>